<name>A0A7M4ELE1_CROPO</name>
<keyword evidence="11" id="KW-0732">Signal</keyword>
<evidence type="ECO:0000256" key="4">
    <source>
        <dbReference type="ARBA" id="ARBA00004536"/>
    </source>
</evidence>
<dbReference type="GO" id="GO:0030864">
    <property type="term" value="C:cortical actin cytoskeleton"/>
    <property type="evidence" value="ECO:0007669"/>
    <property type="project" value="Ensembl"/>
</dbReference>
<feature type="domain" description="Cadherin" evidence="27">
    <location>
        <begin position="340"/>
        <end position="452"/>
    </location>
</feature>
<sequence length="962" mass="104358">MRAAGPLAQGPVAPGGVPGASTVVLPGSPCWCWGWLWGRGQGVPARRGAQGASPVGLASAGSWGGAPESQTEPAGHRGNCPSPPRSVPGWCGALELNGRACTPSALAEAPGSRSADGTGLQPGGSIHVASPNWFSNRPRSALSLAVSFKDCPERRRTVYSPSDTRFRVQTDGVVRVKRALQLHDHEISFHVHAWDSTGRKHSAKVVDAAPGARADVLTFPESRPGLKRQKRDWVIPPINCPENERGPFPKQLVQIKSNKDKETTVFYSIVGPGADEPPVDTFRIERETGWLLVMKPLDREQIPKYILFSHAVSANGQRVEDPMEIIITVTDQNDNKPQFTQNVFTGSIEEGAKPGTSVMQVTATDEDDAINTYNGVVVYSIVTQEPETPHSRMFTINKNNGIISVIATGLDREKTPEYTLTLQAADMEGAGLVTTGTAVIEVTDTNDNAPVFQPAMYEATVPENEVGFLVARLTVVDEDSPDSKAWRAVYQFQKGNENGDFVITTDPKNNDGVLKTAKGLDFENQKRIVLYVTVVNESPFVVNLPTSTATITIDVQDINEAPIFIPPVKNVNVPEDLPVGLEVTSYTAQDPDKSQAQTITYSLVNSPLGWLAIDPQNGIVTSAKQLDRESSSIVNSTYKAIVLAVDNGSPQSTGTGTLILTLLDVNDNAPVPDPREFDICNQNPTVQMLHIVDKDLPPNTSPFKAELTHGSSANWTVTLSAQGEDLALRLHKQLEAGDYNIFLQLTDGQGQSQTTIVKAHVCDCSGDYKQCDRRGYYAAGGLGVPAILGILGGILALLILLLLLLLFVRRRSVVKEPLLLPEDDTRDNVYQYDEEGGGEEDQDYDLSQLHRGLDARPEVIRNDVAPPLMAAPQYRPRPANPDEIGNFIDENLKAADTDPTAPPYDSLLVFDYEGSGSEAASLSSLNSFGSDRDQDYDYLRDWGGRFKKLADMYGGGEEEEEE</sequence>
<dbReference type="GO" id="GO:0042307">
    <property type="term" value="P:positive regulation of protein import into nucleus"/>
    <property type="evidence" value="ECO:0007669"/>
    <property type="project" value="Ensembl"/>
</dbReference>
<dbReference type="Ensembl" id="ENSCPRT00005013687.1">
    <property type="protein sequence ID" value="ENSCPRP00005011612.1"/>
    <property type="gene ID" value="ENSCPRG00005008089.1"/>
</dbReference>
<dbReference type="PROSITE" id="PS00232">
    <property type="entry name" value="CADHERIN_1"/>
    <property type="match status" value="2"/>
</dbReference>
<evidence type="ECO:0000256" key="26">
    <source>
        <dbReference type="SAM" id="Phobius"/>
    </source>
</evidence>
<keyword evidence="13" id="KW-0967">Endosome</keyword>
<dbReference type="GO" id="GO:0045295">
    <property type="term" value="F:gamma-catenin binding"/>
    <property type="evidence" value="ECO:0007669"/>
    <property type="project" value="Ensembl"/>
</dbReference>
<dbReference type="PANTHER" id="PTHR24027">
    <property type="entry name" value="CADHERIN-23"/>
    <property type="match status" value="1"/>
</dbReference>
<evidence type="ECO:0000256" key="25">
    <source>
        <dbReference type="SAM" id="MobiDB-lite"/>
    </source>
</evidence>
<dbReference type="SMART" id="SM00112">
    <property type="entry name" value="CA"/>
    <property type="match status" value="4"/>
</dbReference>
<evidence type="ECO:0000256" key="20">
    <source>
        <dbReference type="ARBA" id="ARBA00023180"/>
    </source>
</evidence>
<evidence type="ECO:0000256" key="5">
    <source>
        <dbReference type="ARBA" id="ARBA00004601"/>
    </source>
</evidence>
<dbReference type="GO" id="GO:0005802">
    <property type="term" value="C:trans-Golgi network"/>
    <property type="evidence" value="ECO:0007669"/>
    <property type="project" value="Ensembl"/>
</dbReference>
<keyword evidence="7" id="KW-0963">Cytoplasm</keyword>
<evidence type="ECO:0000256" key="16">
    <source>
        <dbReference type="ARBA" id="ARBA00022949"/>
    </source>
</evidence>
<dbReference type="GO" id="GO:0005912">
    <property type="term" value="C:adherens junction"/>
    <property type="evidence" value="ECO:0007669"/>
    <property type="project" value="UniProtKB-SubCell"/>
</dbReference>
<evidence type="ECO:0000313" key="29">
    <source>
        <dbReference type="Proteomes" id="UP000594220"/>
    </source>
</evidence>
<dbReference type="GO" id="GO:0016600">
    <property type="term" value="C:flotillin complex"/>
    <property type="evidence" value="ECO:0007669"/>
    <property type="project" value="Ensembl"/>
</dbReference>
<dbReference type="GO" id="GO:0042802">
    <property type="term" value="F:identical protein binding"/>
    <property type="evidence" value="ECO:0007669"/>
    <property type="project" value="Ensembl"/>
</dbReference>
<evidence type="ECO:0000256" key="24">
    <source>
        <dbReference type="RuleBase" id="RU004357"/>
    </source>
</evidence>
<dbReference type="GO" id="GO:0048471">
    <property type="term" value="C:perinuclear region of cytoplasm"/>
    <property type="evidence" value="ECO:0007669"/>
    <property type="project" value="Ensembl"/>
</dbReference>
<dbReference type="Proteomes" id="UP000594220">
    <property type="component" value="Unplaced"/>
</dbReference>
<keyword evidence="17 26" id="KW-1133">Transmembrane helix</keyword>
<dbReference type="GO" id="GO:0016342">
    <property type="term" value="C:catenin complex"/>
    <property type="evidence" value="ECO:0007669"/>
    <property type="project" value="Ensembl"/>
</dbReference>
<evidence type="ECO:0000256" key="23">
    <source>
        <dbReference type="RuleBase" id="RU003318"/>
    </source>
</evidence>
<dbReference type="GO" id="GO:0030336">
    <property type="term" value="P:negative regulation of cell migration"/>
    <property type="evidence" value="ECO:0007669"/>
    <property type="project" value="Ensembl"/>
</dbReference>
<keyword evidence="20" id="KW-0325">Glycoprotein</keyword>
<dbReference type="CDD" id="cd00031">
    <property type="entry name" value="CA_like"/>
    <property type="match status" value="1"/>
</dbReference>
<dbReference type="GO" id="GO:0016477">
    <property type="term" value="P:cell migration"/>
    <property type="evidence" value="ECO:0007669"/>
    <property type="project" value="TreeGrafter"/>
</dbReference>
<reference evidence="28" key="2">
    <citation type="submission" date="2025-09" db="UniProtKB">
        <authorList>
            <consortium name="Ensembl"/>
        </authorList>
    </citation>
    <scope>IDENTIFICATION</scope>
</reference>
<evidence type="ECO:0000256" key="13">
    <source>
        <dbReference type="ARBA" id="ARBA00022753"/>
    </source>
</evidence>
<dbReference type="InterPro" id="IPR002126">
    <property type="entry name" value="Cadherin-like_dom"/>
</dbReference>
<dbReference type="FunFam" id="2.60.40.60:FF:000027">
    <property type="entry name" value="Cadherin 2"/>
    <property type="match status" value="1"/>
</dbReference>
<evidence type="ECO:0000256" key="12">
    <source>
        <dbReference type="ARBA" id="ARBA00022737"/>
    </source>
</evidence>
<dbReference type="GO" id="GO:0030057">
    <property type="term" value="C:desmosome"/>
    <property type="evidence" value="ECO:0007669"/>
    <property type="project" value="Ensembl"/>
</dbReference>
<evidence type="ECO:0000256" key="3">
    <source>
        <dbReference type="ARBA" id="ARBA00004496"/>
    </source>
</evidence>
<dbReference type="InterPro" id="IPR020894">
    <property type="entry name" value="Cadherin_CS"/>
</dbReference>
<dbReference type="InterPro" id="IPR015919">
    <property type="entry name" value="Cadherin-like_sf"/>
</dbReference>
<accession>A0A7M4ELE1</accession>
<feature type="domain" description="Cadherin" evidence="27">
    <location>
        <begin position="565"/>
        <end position="672"/>
    </location>
</feature>
<organism evidence="28 29">
    <name type="scientific">Crocodylus porosus</name>
    <name type="common">Saltwater crocodile</name>
    <name type="synonym">Estuarine crocodile</name>
    <dbReference type="NCBI Taxonomy" id="8502"/>
    <lineage>
        <taxon>Eukaryota</taxon>
        <taxon>Metazoa</taxon>
        <taxon>Chordata</taxon>
        <taxon>Craniata</taxon>
        <taxon>Vertebrata</taxon>
        <taxon>Euteleostomi</taxon>
        <taxon>Archelosauria</taxon>
        <taxon>Archosauria</taxon>
        <taxon>Crocodylia</taxon>
        <taxon>Longirostres</taxon>
        <taxon>Crocodylidae</taxon>
        <taxon>Crocodylus</taxon>
    </lineage>
</organism>
<dbReference type="GO" id="GO:0071681">
    <property type="term" value="P:cellular response to indole-3-methanol"/>
    <property type="evidence" value="ECO:0007669"/>
    <property type="project" value="Ensembl"/>
</dbReference>
<dbReference type="Pfam" id="PF01049">
    <property type="entry name" value="CADH_Y-type_LIR"/>
    <property type="match status" value="1"/>
</dbReference>
<gene>
    <name evidence="28" type="primary">CDH1</name>
</gene>
<keyword evidence="29" id="KW-1185">Reference proteome</keyword>
<feature type="transmembrane region" description="Helical" evidence="26">
    <location>
        <begin position="775"/>
        <end position="808"/>
    </location>
</feature>
<evidence type="ECO:0000256" key="18">
    <source>
        <dbReference type="ARBA" id="ARBA00023034"/>
    </source>
</evidence>
<dbReference type="AlphaFoldDB" id="A0A7M4ELE1"/>
<dbReference type="GO" id="GO:0044331">
    <property type="term" value="P:cell-cell adhesion mediated by cadherin"/>
    <property type="evidence" value="ECO:0007669"/>
    <property type="project" value="Ensembl"/>
</dbReference>
<evidence type="ECO:0000256" key="17">
    <source>
        <dbReference type="ARBA" id="ARBA00022989"/>
    </source>
</evidence>
<evidence type="ECO:0000256" key="11">
    <source>
        <dbReference type="ARBA" id="ARBA00022729"/>
    </source>
</evidence>
<dbReference type="GO" id="GO:0045296">
    <property type="term" value="F:cadherin binding"/>
    <property type="evidence" value="ECO:0007669"/>
    <property type="project" value="TreeGrafter"/>
</dbReference>
<dbReference type="GO" id="GO:0000902">
    <property type="term" value="P:cell morphogenesis"/>
    <property type="evidence" value="ECO:0007669"/>
    <property type="project" value="TreeGrafter"/>
</dbReference>
<proteinExistence type="predicted"/>
<dbReference type="GO" id="GO:0030506">
    <property type="term" value="F:ankyrin binding"/>
    <property type="evidence" value="ECO:0007669"/>
    <property type="project" value="Ensembl"/>
</dbReference>
<dbReference type="PRINTS" id="PR00205">
    <property type="entry name" value="CADHERIN"/>
</dbReference>
<dbReference type="GO" id="GO:0098632">
    <property type="term" value="F:cell-cell adhesion mediator activity"/>
    <property type="evidence" value="ECO:0007669"/>
    <property type="project" value="Ensembl"/>
</dbReference>
<evidence type="ECO:0000256" key="22">
    <source>
        <dbReference type="PROSITE-ProRule" id="PRU00043"/>
    </source>
</evidence>
<evidence type="ECO:0000259" key="27">
    <source>
        <dbReference type="PROSITE" id="PS50268"/>
    </source>
</evidence>
<keyword evidence="15 23" id="KW-0130">Cell adhesion</keyword>
<dbReference type="FunFam" id="4.10.900.10:FF:000001">
    <property type="entry name" value="Cadherin 2"/>
    <property type="match status" value="1"/>
</dbReference>
<dbReference type="SUPFAM" id="SSF49313">
    <property type="entry name" value="Cadherin-like"/>
    <property type="match status" value="6"/>
</dbReference>
<feature type="domain" description="Cadherin" evidence="27">
    <location>
        <begin position="453"/>
        <end position="564"/>
    </location>
</feature>
<dbReference type="GO" id="GO:0045893">
    <property type="term" value="P:positive regulation of DNA-templated transcription"/>
    <property type="evidence" value="ECO:0007669"/>
    <property type="project" value="Ensembl"/>
</dbReference>
<keyword evidence="8" id="KW-0165">Cleavage on pair of basic residues</keyword>
<feature type="domain" description="Cadherin" evidence="27">
    <location>
        <begin position="257"/>
        <end position="339"/>
    </location>
</feature>
<comment type="function">
    <text evidence="24">Cadherins are calcium-dependent cell adhesion proteins.</text>
</comment>
<dbReference type="InterPro" id="IPR000233">
    <property type="entry name" value="Cadherin_Y-type_LIR"/>
</dbReference>
<evidence type="ECO:0000256" key="6">
    <source>
        <dbReference type="ARBA" id="ARBA00022475"/>
    </source>
</evidence>
<dbReference type="Gene3D" id="4.10.900.10">
    <property type="entry name" value="TCF3-CBD (Catenin binding domain)"/>
    <property type="match status" value="1"/>
</dbReference>
<dbReference type="FunFam" id="2.60.40.60:FF:000022">
    <property type="entry name" value="Cadherin 2"/>
    <property type="match status" value="1"/>
</dbReference>
<comment type="subcellular location">
    <subcellularLocation>
        <location evidence="4">Cell junction</location>
        <location evidence="4">Adherens junction</location>
    </subcellularLocation>
    <subcellularLocation>
        <location evidence="2 23">Cell membrane</location>
        <topology evidence="2 23">Single-pass type I membrane protein</topology>
    </subcellularLocation>
    <subcellularLocation>
        <location evidence="3">Cytoplasm</location>
    </subcellularLocation>
    <subcellularLocation>
        <location evidence="1">Endosome</location>
    </subcellularLocation>
    <subcellularLocation>
        <location evidence="5">Golgi apparatus</location>
        <location evidence="5">trans-Golgi network</location>
    </subcellularLocation>
</comment>
<dbReference type="Pfam" id="PF00028">
    <property type="entry name" value="Cadherin"/>
    <property type="match status" value="5"/>
</dbReference>
<dbReference type="GO" id="GO:0005768">
    <property type="term" value="C:endosome"/>
    <property type="evidence" value="ECO:0007669"/>
    <property type="project" value="UniProtKB-SubCell"/>
</dbReference>
<dbReference type="GO" id="GO:0002159">
    <property type="term" value="P:desmosome assembly"/>
    <property type="evidence" value="ECO:0007669"/>
    <property type="project" value="Ensembl"/>
</dbReference>
<dbReference type="GO" id="GO:0072659">
    <property type="term" value="P:protein localization to plasma membrane"/>
    <property type="evidence" value="ECO:0007669"/>
    <property type="project" value="Ensembl"/>
</dbReference>
<dbReference type="Gene3D" id="2.60.40.60">
    <property type="entry name" value="Cadherins"/>
    <property type="match status" value="6"/>
</dbReference>
<dbReference type="InterPro" id="IPR039808">
    <property type="entry name" value="Cadherin"/>
</dbReference>
<keyword evidence="6" id="KW-1003">Cell membrane</keyword>
<keyword evidence="12" id="KW-0677">Repeat</keyword>
<dbReference type="InterPro" id="IPR027397">
    <property type="entry name" value="Catenin-bd_sf"/>
</dbReference>
<dbReference type="PROSITE" id="PS50268">
    <property type="entry name" value="CADHERIN_2"/>
    <property type="match status" value="4"/>
</dbReference>
<dbReference type="GO" id="GO:0008013">
    <property type="term" value="F:beta-catenin binding"/>
    <property type="evidence" value="ECO:0007669"/>
    <property type="project" value="Ensembl"/>
</dbReference>
<dbReference type="FunFam" id="2.60.40.60:FF:000031">
    <property type="entry name" value="Cadherin 3"/>
    <property type="match status" value="1"/>
</dbReference>
<keyword evidence="18" id="KW-0333">Golgi apparatus</keyword>
<dbReference type="GO" id="GO:0022408">
    <property type="term" value="P:negative regulation of cell-cell adhesion"/>
    <property type="evidence" value="ECO:0007669"/>
    <property type="project" value="Ensembl"/>
</dbReference>
<dbReference type="InterPro" id="IPR014868">
    <property type="entry name" value="Cadherin_pro_dom"/>
</dbReference>
<dbReference type="GO" id="GO:0005509">
    <property type="term" value="F:calcium ion binding"/>
    <property type="evidence" value="ECO:0007669"/>
    <property type="project" value="UniProtKB-UniRule"/>
</dbReference>
<dbReference type="GO" id="GO:0009898">
    <property type="term" value="C:cytoplasmic side of plasma membrane"/>
    <property type="evidence" value="ECO:0007669"/>
    <property type="project" value="Ensembl"/>
</dbReference>
<dbReference type="GO" id="GO:0009986">
    <property type="term" value="C:cell surface"/>
    <property type="evidence" value="ECO:0007669"/>
    <property type="project" value="UniProtKB-ARBA"/>
</dbReference>
<evidence type="ECO:0000256" key="9">
    <source>
        <dbReference type="ARBA" id="ARBA00022692"/>
    </source>
</evidence>
<dbReference type="FunFam" id="2.60.40.60:FF:000019">
    <property type="entry name" value="Cadherin 2"/>
    <property type="match status" value="1"/>
</dbReference>
<keyword evidence="16" id="KW-0965">Cell junction</keyword>
<protein>
    <recommendedName>
        <fullName evidence="21">Cadherin-1</fullName>
    </recommendedName>
</protein>
<keyword evidence="19 26" id="KW-0472">Membrane</keyword>
<dbReference type="PANTHER" id="PTHR24027:SF319">
    <property type="entry name" value="CADHERIN-1"/>
    <property type="match status" value="1"/>
</dbReference>
<evidence type="ECO:0000256" key="2">
    <source>
        <dbReference type="ARBA" id="ARBA00004251"/>
    </source>
</evidence>
<dbReference type="FunFam" id="2.60.40.60:FF:000011">
    <property type="entry name" value="Cadherin 1"/>
    <property type="match status" value="1"/>
</dbReference>
<evidence type="ECO:0000256" key="15">
    <source>
        <dbReference type="ARBA" id="ARBA00022889"/>
    </source>
</evidence>
<dbReference type="GeneTree" id="ENSGT00940000157175"/>
<evidence type="ECO:0000256" key="10">
    <source>
        <dbReference type="ARBA" id="ARBA00022723"/>
    </source>
</evidence>
<keyword evidence="9 23" id="KW-0812">Transmembrane</keyword>
<evidence type="ECO:0000256" key="14">
    <source>
        <dbReference type="ARBA" id="ARBA00022837"/>
    </source>
</evidence>
<dbReference type="GO" id="GO:0034332">
    <property type="term" value="P:adherens junction organization"/>
    <property type="evidence" value="ECO:0007669"/>
    <property type="project" value="Ensembl"/>
</dbReference>
<keyword evidence="14 22" id="KW-0106">Calcium</keyword>
<feature type="region of interest" description="Disordered" evidence="25">
    <location>
        <begin position="44"/>
        <end position="83"/>
    </location>
</feature>
<evidence type="ECO:0000256" key="1">
    <source>
        <dbReference type="ARBA" id="ARBA00004177"/>
    </source>
</evidence>
<evidence type="ECO:0000256" key="19">
    <source>
        <dbReference type="ARBA" id="ARBA00023136"/>
    </source>
</evidence>
<dbReference type="GO" id="GO:0030027">
    <property type="term" value="C:lamellipodium"/>
    <property type="evidence" value="ECO:0007669"/>
    <property type="project" value="Ensembl"/>
</dbReference>
<dbReference type="GO" id="GO:0007416">
    <property type="term" value="P:synapse assembly"/>
    <property type="evidence" value="ECO:0007669"/>
    <property type="project" value="TreeGrafter"/>
</dbReference>
<dbReference type="SMART" id="SM01055">
    <property type="entry name" value="Cadherin_pro"/>
    <property type="match status" value="1"/>
</dbReference>
<evidence type="ECO:0000256" key="7">
    <source>
        <dbReference type="ARBA" id="ARBA00022490"/>
    </source>
</evidence>
<dbReference type="GO" id="GO:0016339">
    <property type="term" value="P:calcium-dependent cell-cell adhesion via plasma membrane cell adhesion molecules"/>
    <property type="evidence" value="ECO:0007669"/>
    <property type="project" value="TreeGrafter"/>
</dbReference>
<evidence type="ECO:0000313" key="28">
    <source>
        <dbReference type="Ensembl" id="ENSCPRP00005011612.1"/>
    </source>
</evidence>
<feature type="region of interest" description="Disordered" evidence="25">
    <location>
        <begin position="104"/>
        <end position="123"/>
    </location>
</feature>
<dbReference type="GO" id="GO:0043296">
    <property type="term" value="C:apical junction complex"/>
    <property type="evidence" value="ECO:0007669"/>
    <property type="project" value="Ensembl"/>
</dbReference>
<reference evidence="28" key="1">
    <citation type="submission" date="2025-08" db="UniProtKB">
        <authorList>
            <consortium name="Ensembl"/>
        </authorList>
    </citation>
    <scope>IDENTIFICATION</scope>
</reference>
<dbReference type="GO" id="GO:0016328">
    <property type="term" value="C:lateral plasma membrane"/>
    <property type="evidence" value="ECO:0007669"/>
    <property type="project" value="Ensembl"/>
</dbReference>
<dbReference type="GO" id="GO:0007156">
    <property type="term" value="P:homophilic cell adhesion via plasma membrane adhesion molecules"/>
    <property type="evidence" value="ECO:0007669"/>
    <property type="project" value="InterPro"/>
</dbReference>
<keyword evidence="10" id="KW-0479">Metal-binding</keyword>
<dbReference type="GO" id="GO:0071285">
    <property type="term" value="P:cellular response to lithium ion"/>
    <property type="evidence" value="ECO:0007669"/>
    <property type="project" value="Ensembl"/>
</dbReference>
<dbReference type="CDD" id="cd11304">
    <property type="entry name" value="Cadherin_repeat"/>
    <property type="match status" value="3"/>
</dbReference>
<evidence type="ECO:0000256" key="8">
    <source>
        <dbReference type="ARBA" id="ARBA00022685"/>
    </source>
</evidence>
<dbReference type="Pfam" id="PF08758">
    <property type="entry name" value="Cadherin_pro"/>
    <property type="match status" value="1"/>
</dbReference>
<dbReference type="GO" id="GO:0032794">
    <property type="term" value="F:GTPase activating protein binding"/>
    <property type="evidence" value="ECO:0007669"/>
    <property type="project" value="Ensembl"/>
</dbReference>
<evidence type="ECO:0000256" key="21">
    <source>
        <dbReference type="ARBA" id="ARBA00023893"/>
    </source>
</evidence>